<sequence length="88" mass="9784">MEPTLMSGIWGGPEQVCFHTPVLHQLSTAAYEELSARVLTHVSQGLLQLKQAFWFLALNWLLITCVLLDITCPPSDVYFVAPLNITAL</sequence>
<dbReference type="EMBL" id="JAHRIO010025793">
    <property type="protein sequence ID" value="MEQ2166812.1"/>
    <property type="molecule type" value="Genomic_DNA"/>
</dbReference>
<reference evidence="1 2" key="1">
    <citation type="submission" date="2021-06" db="EMBL/GenBank/DDBJ databases">
        <authorList>
            <person name="Palmer J.M."/>
        </authorList>
    </citation>
    <scope>NUCLEOTIDE SEQUENCE [LARGE SCALE GENOMIC DNA]</scope>
    <source>
        <strain evidence="1 2">GA_2019</strain>
        <tissue evidence="1">Muscle</tissue>
    </source>
</reference>
<evidence type="ECO:0000313" key="2">
    <source>
        <dbReference type="Proteomes" id="UP001476798"/>
    </source>
</evidence>
<keyword evidence="2" id="KW-1185">Reference proteome</keyword>
<gene>
    <name evidence="1" type="ORF">GOODEAATRI_032132</name>
</gene>
<protein>
    <submittedName>
        <fullName evidence="1">Uncharacterized protein</fullName>
    </submittedName>
</protein>
<proteinExistence type="predicted"/>
<name>A0ABV0N971_9TELE</name>
<dbReference type="Proteomes" id="UP001476798">
    <property type="component" value="Unassembled WGS sequence"/>
</dbReference>
<evidence type="ECO:0000313" key="1">
    <source>
        <dbReference type="EMBL" id="MEQ2166812.1"/>
    </source>
</evidence>
<organism evidence="1 2">
    <name type="scientific">Goodea atripinnis</name>
    <dbReference type="NCBI Taxonomy" id="208336"/>
    <lineage>
        <taxon>Eukaryota</taxon>
        <taxon>Metazoa</taxon>
        <taxon>Chordata</taxon>
        <taxon>Craniata</taxon>
        <taxon>Vertebrata</taxon>
        <taxon>Euteleostomi</taxon>
        <taxon>Actinopterygii</taxon>
        <taxon>Neopterygii</taxon>
        <taxon>Teleostei</taxon>
        <taxon>Neoteleostei</taxon>
        <taxon>Acanthomorphata</taxon>
        <taxon>Ovalentaria</taxon>
        <taxon>Atherinomorphae</taxon>
        <taxon>Cyprinodontiformes</taxon>
        <taxon>Goodeidae</taxon>
        <taxon>Goodea</taxon>
    </lineage>
</organism>
<comment type="caution">
    <text evidence="1">The sequence shown here is derived from an EMBL/GenBank/DDBJ whole genome shotgun (WGS) entry which is preliminary data.</text>
</comment>
<accession>A0ABV0N971</accession>